<gene>
    <name evidence="2" type="ORF">O7A60_18475</name>
</gene>
<comment type="caution">
    <text evidence="2">The sequence shown here is derived from an EMBL/GenBank/DDBJ whole genome shotgun (WGS) entry which is preliminary data.</text>
</comment>
<dbReference type="EMBL" id="JAPYKS010000013">
    <property type="protein sequence ID" value="MEI9410738.1"/>
    <property type="molecule type" value="Genomic_DNA"/>
</dbReference>
<feature type="region of interest" description="Disordered" evidence="1">
    <location>
        <begin position="62"/>
        <end position="82"/>
    </location>
</feature>
<evidence type="ECO:0000313" key="3">
    <source>
        <dbReference type="Proteomes" id="UP001387293"/>
    </source>
</evidence>
<evidence type="ECO:0000256" key="1">
    <source>
        <dbReference type="SAM" id="MobiDB-lite"/>
    </source>
</evidence>
<evidence type="ECO:0000313" key="2">
    <source>
        <dbReference type="EMBL" id="MEI9410738.1"/>
    </source>
</evidence>
<protein>
    <submittedName>
        <fullName evidence="2">Uncharacterized protein</fullName>
    </submittedName>
</protein>
<sequence length="82" mass="9077">MSKQANRFSQHRRSPIHTLITEKTDLARIYAEDGAFHTAARVLEDLATVVSRHALECDRQDADDPINLAGSGPVPIEAREVP</sequence>
<proteinExistence type="predicted"/>
<keyword evidence="3" id="KW-1185">Reference proteome</keyword>
<dbReference type="RefSeq" id="WP_337107461.1">
    <property type="nucleotide sequence ID" value="NZ_JAPYKS010000013.1"/>
</dbReference>
<accession>A0ABU8KZL7</accession>
<organism evidence="2 3">
    <name type="scientific">Mesorhizobium salmacidum</name>
    <dbReference type="NCBI Taxonomy" id="3015171"/>
    <lineage>
        <taxon>Bacteria</taxon>
        <taxon>Pseudomonadati</taxon>
        <taxon>Pseudomonadota</taxon>
        <taxon>Alphaproteobacteria</taxon>
        <taxon>Hyphomicrobiales</taxon>
        <taxon>Phyllobacteriaceae</taxon>
        <taxon>Mesorhizobium</taxon>
    </lineage>
</organism>
<reference evidence="2 3" key="1">
    <citation type="submission" date="2022-12" db="EMBL/GenBank/DDBJ databases">
        <authorList>
            <person name="Muema E."/>
        </authorList>
    </citation>
    <scope>NUCLEOTIDE SEQUENCE [LARGE SCALE GENOMIC DNA]</scope>
    <source>
        <strain evidence="3">1326</strain>
    </source>
</reference>
<dbReference type="Proteomes" id="UP001387293">
    <property type="component" value="Unassembled WGS sequence"/>
</dbReference>
<name>A0ABU8KZL7_9HYPH</name>